<evidence type="ECO:0000256" key="8">
    <source>
        <dbReference type="ARBA" id="ARBA00024019"/>
    </source>
</evidence>
<organism evidence="11">
    <name type="scientific">Anthurium amnicola</name>
    <dbReference type="NCBI Taxonomy" id="1678845"/>
    <lineage>
        <taxon>Eukaryota</taxon>
        <taxon>Viridiplantae</taxon>
        <taxon>Streptophyta</taxon>
        <taxon>Embryophyta</taxon>
        <taxon>Tracheophyta</taxon>
        <taxon>Spermatophyta</taxon>
        <taxon>Magnoliopsida</taxon>
        <taxon>Liliopsida</taxon>
        <taxon>Araceae</taxon>
        <taxon>Pothoideae</taxon>
        <taxon>Potheae</taxon>
        <taxon>Anthurium</taxon>
    </lineage>
</organism>
<dbReference type="InterPro" id="IPR013088">
    <property type="entry name" value="Znf_NHR/GATA"/>
</dbReference>
<gene>
    <name evidence="11" type="primary">GATA22_2</name>
    <name evidence="11" type="ORF">g.136700</name>
</gene>
<keyword evidence="4" id="KW-0862">Zinc</keyword>
<dbReference type="Pfam" id="PF00320">
    <property type="entry name" value="GATA"/>
    <property type="match status" value="1"/>
</dbReference>
<dbReference type="AlphaFoldDB" id="A0A1D1YR94"/>
<dbReference type="GO" id="GO:0005634">
    <property type="term" value="C:nucleus"/>
    <property type="evidence" value="ECO:0007669"/>
    <property type="project" value="UniProtKB-SubCell"/>
</dbReference>
<dbReference type="EMBL" id="GDJX01010800">
    <property type="protein sequence ID" value="JAT57136.1"/>
    <property type="molecule type" value="Transcribed_RNA"/>
</dbReference>
<evidence type="ECO:0000256" key="4">
    <source>
        <dbReference type="ARBA" id="ARBA00022833"/>
    </source>
</evidence>
<comment type="similarity">
    <text evidence="8">Belongs to the type IV zinc-finger family. Class B subfamily.</text>
</comment>
<dbReference type="FunFam" id="3.30.50.10:FF:000055">
    <property type="entry name" value="GATA transcription factor 21"/>
    <property type="match status" value="1"/>
</dbReference>
<dbReference type="PROSITE" id="PS50114">
    <property type="entry name" value="GATA_ZN_FINGER_2"/>
    <property type="match status" value="1"/>
</dbReference>
<evidence type="ECO:0000259" key="10">
    <source>
        <dbReference type="PROSITE" id="PS50114"/>
    </source>
</evidence>
<dbReference type="GO" id="GO:0008270">
    <property type="term" value="F:zinc ion binding"/>
    <property type="evidence" value="ECO:0007669"/>
    <property type="project" value="UniProtKB-KW"/>
</dbReference>
<dbReference type="InterPro" id="IPR052138">
    <property type="entry name" value="GATA_ZnFinger_Domain"/>
</dbReference>
<evidence type="ECO:0000256" key="1">
    <source>
        <dbReference type="ARBA" id="ARBA00004123"/>
    </source>
</evidence>
<dbReference type="Gene3D" id="3.30.50.10">
    <property type="entry name" value="Erythroid Transcription Factor GATA-1, subunit A"/>
    <property type="match status" value="1"/>
</dbReference>
<comment type="subcellular location">
    <subcellularLocation>
        <location evidence="1">Nucleus</location>
    </subcellularLocation>
</comment>
<feature type="domain" description="GATA-type" evidence="10">
    <location>
        <begin position="18"/>
        <end position="50"/>
    </location>
</feature>
<evidence type="ECO:0000313" key="11">
    <source>
        <dbReference type="EMBL" id="JAT57136.1"/>
    </source>
</evidence>
<dbReference type="InterPro" id="IPR000679">
    <property type="entry name" value="Znf_GATA"/>
</dbReference>
<dbReference type="PANTHER" id="PTHR47255">
    <property type="entry name" value="GATA TRANSCRIPTION FACTOR 22-RELATED"/>
    <property type="match status" value="1"/>
</dbReference>
<keyword evidence="2" id="KW-0479">Metal-binding</keyword>
<dbReference type="GO" id="GO:0006355">
    <property type="term" value="P:regulation of DNA-templated transcription"/>
    <property type="evidence" value="ECO:0007669"/>
    <property type="project" value="InterPro"/>
</dbReference>
<keyword evidence="5" id="KW-0805">Transcription regulation</keyword>
<name>A0A1D1YR94_9ARAE</name>
<keyword evidence="6" id="KW-0804">Transcription</keyword>
<accession>A0A1D1YR94</accession>
<dbReference type="CDD" id="cd00202">
    <property type="entry name" value="ZnF_GATA"/>
    <property type="match status" value="1"/>
</dbReference>
<evidence type="ECO:0000256" key="6">
    <source>
        <dbReference type="ARBA" id="ARBA00023163"/>
    </source>
</evidence>
<evidence type="ECO:0000256" key="5">
    <source>
        <dbReference type="ARBA" id="ARBA00023015"/>
    </source>
</evidence>
<keyword evidence="7" id="KW-0539">Nucleus</keyword>
<dbReference type="PROSITE" id="PS00344">
    <property type="entry name" value="GATA_ZN_FINGER_1"/>
    <property type="match status" value="1"/>
</dbReference>
<sequence>SSSSSSKDNQSPPTGTIRVCSECNTTKTPLWRSGPRGPKSLCNACGIRQRKARKAAMAAAGLLPAVEPAATKVRKPKISHGEYTVPFKKRCKFTSPDQTRKEIHLDDFTVCSGKNSSAFQRAFPQDEKEAAILLMALSCGVIRG</sequence>
<evidence type="ECO:0000256" key="7">
    <source>
        <dbReference type="ARBA" id="ARBA00023242"/>
    </source>
</evidence>
<evidence type="ECO:0000256" key="2">
    <source>
        <dbReference type="ARBA" id="ARBA00022723"/>
    </source>
</evidence>
<evidence type="ECO:0000256" key="3">
    <source>
        <dbReference type="ARBA" id="ARBA00022771"/>
    </source>
</evidence>
<dbReference type="PANTHER" id="PTHR47255:SF4">
    <property type="entry name" value="GATA ZINC FINGER DOMAIN-CONTAINING PROTEIN 12"/>
    <property type="match status" value="1"/>
</dbReference>
<evidence type="ECO:0000256" key="9">
    <source>
        <dbReference type="PROSITE-ProRule" id="PRU00094"/>
    </source>
</evidence>
<dbReference type="SUPFAM" id="SSF57716">
    <property type="entry name" value="Glucocorticoid receptor-like (DNA-binding domain)"/>
    <property type="match status" value="1"/>
</dbReference>
<feature type="non-terminal residue" evidence="11">
    <location>
        <position position="1"/>
    </location>
</feature>
<keyword evidence="3 9" id="KW-0863">Zinc-finger</keyword>
<dbReference type="SMART" id="SM00401">
    <property type="entry name" value="ZnF_GATA"/>
    <property type="match status" value="1"/>
</dbReference>
<protein>
    <submittedName>
        <fullName evidence="11">Putative GATA transcription factor 22</fullName>
    </submittedName>
</protein>
<reference evidence="11" key="1">
    <citation type="submission" date="2015-07" db="EMBL/GenBank/DDBJ databases">
        <title>Transcriptome Assembly of Anthurium amnicola.</title>
        <authorList>
            <person name="Suzuki J."/>
        </authorList>
    </citation>
    <scope>NUCLEOTIDE SEQUENCE</scope>
</reference>
<proteinExistence type="inferred from homology"/>
<dbReference type="GO" id="GO:0043565">
    <property type="term" value="F:sequence-specific DNA binding"/>
    <property type="evidence" value="ECO:0007669"/>
    <property type="project" value="InterPro"/>
</dbReference>